<evidence type="ECO:0000313" key="1">
    <source>
        <dbReference type="EMBL" id="HCW93020.1"/>
    </source>
</evidence>
<protein>
    <recommendedName>
        <fullName evidence="3">DUF83 domain-containing protein</fullName>
    </recommendedName>
</protein>
<comment type="caution">
    <text evidence="1">The sequence shown here is derived from an EMBL/GenBank/DDBJ whole genome shotgun (WGS) entry which is preliminary data.</text>
</comment>
<dbReference type="Proteomes" id="UP000262325">
    <property type="component" value="Unassembled WGS sequence"/>
</dbReference>
<evidence type="ECO:0008006" key="3">
    <source>
        <dbReference type="Google" id="ProtNLM"/>
    </source>
</evidence>
<evidence type="ECO:0000313" key="2">
    <source>
        <dbReference type="Proteomes" id="UP000262325"/>
    </source>
</evidence>
<dbReference type="EMBL" id="DPPF01000099">
    <property type="protein sequence ID" value="HCW93020.1"/>
    <property type="molecule type" value="Genomic_DNA"/>
</dbReference>
<gene>
    <name evidence="1" type="ORF">DHM44_04995</name>
</gene>
<dbReference type="Gene3D" id="3.90.320.10">
    <property type="match status" value="1"/>
</dbReference>
<proteinExistence type="predicted"/>
<name>A0A3D5QBI9_FLESI</name>
<dbReference type="InterPro" id="IPR011604">
    <property type="entry name" value="PDDEXK-like_dom_sf"/>
</dbReference>
<sequence>MLTEIIEKTLPEINKEQSNKELGDRTKYIGSSDVSCCPRKAVLSKLSPPEHDIETLIRFERGHLAEKILSKIFERTKYKYSVQEELVHPEYPHFKAHVDFFFYSKNMKSIGICEVKTTSGIPDKPYEGWVSQLYWQMGLAKLIYPDAKIKGAIFALDLNTGERKEFNSYEPFDLVFEQLMGKAQDIWSAITLKGFTKPECEPSLLCGSCEYQIDCPVYDRGELPEDVWKLALSYADKKAEEKELKNKIEKMRDDIIKYTGGEKLSATNEELELAVSVTAPRTSEFVKGADLKEKYPEIFEECKETREFPASLKVFKKK</sequence>
<dbReference type="AlphaFoldDB" id="A0A3D5QBI9"/>
<reference evidence="1 2" key="1">
    <citation type="journal article" date="2018" name="Nat. Biotechnol.">
        <title>A standardized bacterial taxonomy based on genome phylogeny substantially revises the tree of life.</title>
        <authorList>
            <person name="Parks D.H."/>
            <person name="Chuvochina M."/>
            <person name="Waite D.W."/>
            <person name="Rinke C."/>
            <person name="Skarshewski A."/>
            <person name="Chaumeil P.A."/>
            <person name="Hugenholtz P."/>
        </authorList>
    </citation>
    <scope>NUCLEOTIDE SEQUENCE [LARGE SCALE GENOMIC DNA]</scope>
    <source>
        <strain evidence="1">UBA8672</strain>
    </source>
</reference>
<accession>A0A3D5QBI9</accession>
<organism evidence="1 2">
    <name type="scientific">Flexistipes sinusarabici</name>
    <dbReference type="NCBI Taxonomy" id="2352"/>
    <lineage>
        <taxon>Bacteria</taxon>
        <taxon>Pseudomonadati</taxon>
        <taxon>Deferribacterota</taxon>
        <taxon>Deferribacteres</taxon>
        <taxon>Deferribacterales</taxon>
        <taxon>Flexistipitaceae</taxon>
        <taxon>Flexistipes</taxon>
    </lineage>
</organism>